<evidence type="ECO:0000313" key="2">
    <source>
        <dbReference type="EMBL" id="KNC69682.1"/>
    </source>
</evidence>
<feature type="compositionally biased region" description="Polar residues" evidence="1">
    <location>
        <begin position="1"/>
        <end position="21"/>
    </location>
</feature>
<dbReference type="RefSeq" id="XP_014143584.1">
    <property type="nucleotide sequence ID" value="XM_014288109.1"/>
</dbReference>
<gene>
    <name evidence="2" type="ORF">SARC_17804</name>
</gene>
<evidence type="ECO:0000256" key="1">
    <source>
        <dbReference type="SAM" id="MobiDB-lite"/>
    </source>
</evidence>
<evidence type="ECO:0000313" key="3">
    <source>
        <dbReference type="Proteomes" id="UP000054560"/>
    </source>
</evidence>
<dbReference type="Proteomes" id="UP000054560">
    <property type="component" value="Unassembled WGS sequence"/>
</dbReference>
<keyword evidence="3" id="KW-1185">Reference proteome</keyword>
<organism evidence="2 3">
    <name type="scientific">Sphaeroforma arctica JP610</name>
    <dbReference type="NCBI Taxonomy" id="667725"/>
    <lineage>
        <taxon>Eukaryota</taxon>
        <taxon>Ichthyosporea</taxon>
        <taxon>Ichthyophonida</taxon>
        <taxon>Sphaeroforma</taxon>
    </lineage>
</organism>
<reference evidence="2 3" key="1">
    <citation type="submission" date="2011-02" db="EMBL/GenBank/DDBJ databases">
        <title>The Genome Sequence of Sphaeroforma arctica JP610.</title>
        <authorList>
            <consortium name="The Broad Institute Genome Sequencing Platform"/>
            <person name="Russ C."/>
            <person name="Cuomo C."/>
            <person name="Young S.K."/>
            <person name="Zeng Q."/>
            <person name="Gargeya S."/>
            <person name="Alvarado L."/>
            <person name="Berlin A."/>
            <person name="Chapman S.B."/>
            <person name="Chen Z."/>
            <person name="Freedman E."/>
            <person name="Gellesch M."/>
            <person name="Goldberg J."/>
            <person name="Griggs A."/>
            <person name="Gujja S."/>
            <person name="Heilman E."/>
            <person name="Heiman D."/>
            <person name="Howarth C."/>
            <person name="Mehta T."/>
            <person name="Neiman D."/>
            <person name="Pearson M."/>
            <person name="Roberts A."/>
            <person name="Saif S."/>
            <person name="Shea T."/>
            <person name="Shenoy N."/>
            <person name="Sisk P."/>
            <person name="Stolte C."/>
            <person name="Sykes S."/>
            <person name="White J."/>
            <person name="Yandava C."/>
            <person name="Burger G."/>
            <person name="Gray M.W."/>
            <person name="Holland P.W.H."/>
            <person name="King N."/>
            <person name="Lang F.B.F."/>
            <person name="Roger A.J."/>
            <person name="Ruiz-Trillo I."/>
            <person name="Haas B."/>
            <person name="Nusbaum C."/>
            <person name="Birren B."/>
        </authorList>
    </citation>
    <scope>NUCLEOTIDE SEQUENCE [LARGE SCALE GENOMIC DNA]</scope>
    <source>
        <strain evidence="2 3">JP610</strain>
    </source>
</reference>
<dbReference type="EMBL" id="KQ253764">
    <property type="protein sequence ID" value="KNC69682.1"/>
    <property type="molecule type" value="Genomic_DNA"/>
</dbReference>
<proteinExistence type="predicted"/>
<feature type="compositionally biased region" description="Polar residues" evidence="1">
    <location>
        <begin position="34"/>
        <end position="44"/>
    </location>
</feature>
<sequence length="90" mass="9405">RYNTQHTTTTTSLPAPSTQVHSATSTSTNIASTGNPGSTVSTATGAGMQAGGSTMANGLYTVELSAETWKVLREAVLRIVDSWLSDNLFQ</sequence>
<protein>
    <submittedName>
        <fullName evidence="2">Uncharacterized protein</fullName>
    </submittedName>
</protein>
<feature type="non-terminal residue" evidence="2">
    <location>
        <position position="1"/>
    </location>
</feature>
<feature type="compositionally biased region" description="Low complexity" evidence="1">
    <location>
        <begin position="22"/>
        <end position="33"/>
    </location>
</feature>
<feature type="region of interest" description="Disordered" evidence="1">
    <location>
        <begin position="1"/>
        <end position="46"/>
    </location>
</feature>
<feature type="non-terminal residue" evidence="2">
    <location>
        <position position="90"/>
    </location>
</feature>
<dbReference type="GeneID" id="25918308"/>
<accession>A0A0L0EYZ8</accession>
<name>A0A0L0EYZ8_9EUKA</name>
<dbReference type="AlphaFoldDB" id="A0A0L0EYZ8"/>